<dbReference type="AlphaFoldDB" id="A0AAE8EQ13"/>
<dbReference type="RefSeq" id="WP_095833571.1">
    <property type="nucleotide sequence ID" value="NZ_CP014137.1"/>
</dbReference>
<dbReference type="GeneID" id="70905800"/>
<dbReference type="KEGG" id="bgj:AWC36_03270"/>
<name>A0AAE8EQ13_9GAMM</name>
<evidence type="ECO:0000256" key="1">
    <source>
        <dbReference type="ARBA" id="ARBA00022679"/>
    </source>
</evidence>
<dbReference type="Proteomes" id="UP000285972">
    <property type="component" value="Unassembled WGS sequence"/>
</dbReference>
<reference evidence="5 6" key="1">
    <citation type="submission" date="2016-09" db="EMBL/GenBank/DDBJ databases">
        <authorList>
            <person name="Doonan J."/>
            <person name="Pachebat J.A."/>
            <person name="Golyshin P.N."/>
            <person name="Denman S."/>
            <person name="Mcdonald J.E."/>
        </authorList>
    </citation>
    <scope>NUCLEOTIDE SEQUENCE [LARGE SCALE GENOMIC DNA]</scope>
    <source>
        <strain evidence="5 6">FRB141</strain>
    </source>
</reference>
<dbReference type="PROSITE" id="PS51186">
    <property type="entry name" value="GNAT"/>
    <property type="match status" value="1"/>
</dbReference>
<evidence type="ECO:0000256" key="3">
    <source>
        <dbReference type="ARBA" id="ARBA00038502"/>
    </source>
</evidence>
<comment type="similarity">
    <text evidence="3">Belongs to the acetyltransferase family. RimJ subfamily.</text>
</comment>
<gene>
    <name evidence="5" type="ORF">BIY26_07815</name>
</gene>
<keyword evidence="1" id="KW-0808">Transferase</keyword>
<accession>A0AAE8EQ13</accession>
<organism evidence="5 6">
    <name type="scientific">Brenneria goodwinii</name>
    <dbReference type="NCBI Taxonomy" id="1109412"/>
    <lineage>
        <taxon>Bacteria</taxon>
        <taxon>Pseudomonadati</taxon>
        <taxon>Pseudomonadota</taxon>
        <taxon>Gammaproteobacteria</taxon>
        <taxon>Enterobacterales</taxon>
        <taxon>Pectobacteriaceae</taxon>
        <taxon>Brenneria</taxon>
    </lineage>
</organism>
<evidence type="ECO:0000259" key="4">
    <source>
        <dbReference type="PROSITE" id="PS51186"/>
    </source>
</evidence>
<evidence type="ECO:0000256" key="2">
    <source>
        <dbReference type="ARBA" id="ARBA00023315"/>
    </source>
</evidence>
<dbReference type="SUPFAM" id="SSF55729">
    <property type="entry name" value="Acyl-CoA N-acyltransferases (Nat)"/>
    <property type="match status" value="1"/>
</dbReference>
<evidence type="ECO:0000313" key="5">
    <source>
        <dbReference type="EMBL" id="RLM26644.1"/>
    </source>
</evidence>
<dbReference type="InterPro" id="IPR000182">
    <property type="entry name" value="GNAT_dom"/>
</dbReference>
<protein>
    <submittedName>
        <fullName evidence="5">GNAT family N-acetyltransferase</fullName>
    </submittedName>
</protein>
<comment type="caution">
    <text evidence="5">The sequence shown here is derived from an EMBL/GenBank/DDBJ whole genome shotgun (WGS) entry which is preliminary data.</text>
</comment>
<keyword evidence="2" id="KW-0012">Acyltransferase</keyword>
<dbReference type="InterPro" id="IPR051531">
    <property type="entry name" value="N-acetyltransferase"/>
</dbReference>
<feature type="domain" description="N-acetyltransferase" evidence="4">
    <location>
        <begin position="13"/>
        <end position="172"/>
    </location>
</feature>
<sequence length="176" mass="20250">METLYELHHHPHLRLSIQQESDAAEIFALVQQEKPRLRRTLPWPDSVTHIDDSLNTIKTNRHEFAAGIAAVYIIRWDDVIAGIVSFNTIQDREGEIGYWIAENFEGKGIVSLSVRTMIDAYMNAGRVRRCIIKASVENPRSNALAQRLGFRFYGQKKGGEKLGDRRIDQNVYHYQV</sequence>
<dbReference type="PANTHER" id="PTHR43792:SF8">
    <property type="entry name" value="[RIBOSOMAL PROTEIN US5]-ALANINE N-ACETYLTRANSFERASE"/>
    <property type="match status" value="1"/>
</dbReference>
<proteinExistence type="inferred from homology"/>
<dbReference type="Gene3D" id="3.40.630.30">
    <property type="match status" value="1"/>
</dbReference>
<dbReference type="EMBL" id="MJLX01000015">
    <property type="protein sequence ID" value="RLM26644.1"/>
    <property type="molecule type" value="Genomic_DNA"/>
</dbReference>
<dbReference type="PANTHER" id="PTHR43792">
    <property type="entry name" value="GNAT FAMILY, PUTATIVE (AFU_ORTHOLOGUE AFUA_3G00765)-RELATED-RELATED"/>
    <property type="match status" value="1"/>
</dbReference>
<evidence type="ECO:0000313" key="6">
    <source>
        <dbReference type="Proteomes" id="UP000285972"/>
    </source>
</evidence>
<dbReference type="Pfam" id="PF13302">
    <property type="entry name" value="Acetyltransf_3"/>
    <property type="match status" value="1"/>
</dbReference>
<dbReference type="InterPro" id="IPR016181">
    <property type="entry name" value="Acyl_CoA_acyltransferase"/>
</dbReference>
<dbReference type="GO" id="GO:0016747">
    <property type="term" value="F:acyltransferase activity, transferring groups other than amino-acyl groups"/>
    <property type="evidence" value="ECO:0007669"/>
    <property type="project" value="InterPro"/>
</dbReference>